<dbReference type="GO" id="GO:0016301">
    <property type="term" value="F:kinase activity"/>
    <property type="evidence" value="ECO:0007669"/>
    <property type="project" value="UniProtKB-KW"/>
</dbReference>
<dbReference type="PRINTS" id="PR01950">
    <property type="entry name" value="LANCSUPER"/>
</dbReference>
<accession>A0ABX2IPR2</accession>
<comment type="caution">
    <text evidence="2">The sequence shown here is derived from an EMBL/GenBank/DDBJ whole genome shotgun (WGS) entry which is preliminary data.</text>
</comment>
<gene>
    <name evidence="2" type="ORF">HRQ87_06005</name>
</gene>
<dbReference type="Pfam" id="PF05147">
    <property type="entry name" value="LANC_like"/>
    <property type="match status" value="1"/>
</dbReference>
<evidence type="ECO:0000313" key="2">
    <source>
        <dbReference type="EMBL" id="NSX54350.1"/>
    </source>
</evidence>
<organism evidence="2 3">
    <name type="scientific">Parasulfitobacter algicola</name>
    <dbReference type="NCBI Taxonomy" id="2614809"/>
    <lineage>
        <taxon>Bacteria</taxon>
        <taxon>Pseudomonadati</taxon>
        <taxon>Pseudomonadota</taxon>
        <taxon>Alphaproteobacteria</taxon>
        <taxon>Rhodobacterales</taxon>
        <taxon>Roseobacteraceae</taxon>
        <taxon>Parasulfitobacter</taxon>
    </lineage>
</organism>
<dbReference type="SMART" id="SM01260">
    <property type="entry name" value="LANC_like"/>
    <property type="match status" value="1"/>
</dbReference>
<reference evidence="2 3" key="1">
    <citation type="submission" date="2020-06" db="EMBL/GenBank/DDBJ databases">
        <title>Sulfitobacter algicola sp. nov., isolated from green algae.</title>
        <authorList>
            <person name="Wang C."/>
        </authorList>
    </citation>
    <scope>NUCLEOTIDE SEQUENCE [LARGE SCALE GENOMIC DNA]</scope>
    <source>
        <strain evidence="2 3">1151</strain>
    </source>
</reference>
<dbReference type="Pfam" id="PF00069">
    <property type="entry name" value="Pkinase"/>
    <property type="match status" value="1"/>
</dbReference>
<dbReference type="InterPro" id="IPR057929">
    <property type="entry name" value="RamC_N"/>
</dbReference>
<dbReference type="InterPro" id="IPR008266">
    <property type="entry name" value="Tyr_kinase_AS"/>
</dbReference>
<feature type="domain" description="Protein kinase" evidence="1">
    <location>
        <begin position="204"/>
        <end position="471"/>
    </location>
</feature>
<dbReference type="InterPro" id="IPR007822">
    <property type="entry name" value="LANC-like"/>
</dbReference>
<protein>
    <submittedName>
        <fullName evidence="2">Protein kinase</fullName>
    </submittedName>
</protein>
<name>A0ABX2IPR2_9RHOB</name>
<dbReference type="Pfam" id="PF25816">
    <property type="entry name" value="RamC_N"/>
    <property type="match status" value="1"/>
</dbReference>
<dbReference type="PANTHER" id="PTHR44167">
    <property type="entry name" value="OVARIAN-SPECIFIC SERINE/THREONINE-PROTEIN KINASE LOK-RELATED"/>
    <property type="match status" value="1"/>
</dbReference>
<dbReference type="Gene3D" id="1.10.510.10">
    <property type="entry name" value="Transferase(Phosphotransferase) domain 1"/>
    <property type="match status" value="1"/>
</dbReference>
<dbReference type="InterPro" id="IPR000719">
    <property type="entry name" value="Prot_kinase_dom"/>
</dbReference>
<proteinExistence type="predicted"/>
<keyword evidence="2" id="KW-0418">Kinase</keyword>
<dbReference type="InterPro" id="IPR011009">
    <property type="entry name" value="Kinase-like_dom_sf"/>
</dbReference>
<evidence type="ECO:0000313" key="3">
    <source>
        <dbReference type="Proteomes" id="UP000777935"/>
    </source>
</evidence>
<dbReference type="PANTHER" id="PTHR44167:SF24">
    <property type="entry name" value="SERINE_THREONINE-PROTEIN KINASE CHK2"/>
    <property type="match status" value="1"/>
</dbReference>
<evidence type="ECO:0000259" key="1">
    <source>
        <dbReference type="PROSITE" id="PS50011"/>
    </source>
</evidence>
<dbReference type="SMART" id="SM00220">
    <property type="entry name" value="S_TKc"/>
    <property type="match status" value="1"/>
</dbReference>
<dbReference type="Proteomes" id="UP000777935">
    <property type="component" value="Unassembled WGS sequence"/>
</dbReference>
<dbReference type="SUPFAM" id="SSF56112">
    <property type="entry name" value="Protein kinase-like (PK-like)"/>
    <property type="match status" value="1"/>
</dbReference>
<sequence>MSIETQAFVLSEKNRLKPNSAQTPFPWIQIGQTERQQGWKIHLSCGPDQLGFLVAKLKRLLRPTATPFKHAQDEDVVMLLNDGSFGLSQIGKCVTIYPVDEHEFEQLCLSLVKMGGFGGPSIRDDVHLGGAVYVRYGAFNPVTQNDDFGRAQSFIENEYGALVADSYSYDHALTRFQRTFGARMKHLLKPSKKIGAGTILNDRYMVLGTIRESTKGSIYQTIDMTEKTAYRPVILKEGKSGIMRDIHGRDIQSRLKHQFAMHKRVAEHGVAPKCDPYFEVGTSGFLPMECMLGDDFEKFVHHKLNQRRWDVVPLESRRSLLRMLQKIASAVSQLHDLGIIHRDLTPSNILLNSAGKVFLSDLEIACAVGCQTPLFENGTPGFMPLSQIVGAQPSVLDDVYAYAALCLFTITGLDPRRLTAGMINDLSHIRDLAKTVSDGFWHMIELGLSQSSSDRPSLEEFMDALDAEISFPHHVTAAPRASMEDAQNVLHQGVASLVSQSFKTSDGLWISKRLKPGDHSDVQRSLHSGVAGVLYFLADYAKSCPIEATLKQQCQTNANWLIQGYAVQTRTGLHFGETGVLLALNKAHQAGIITIDDNVMNYMFDHIVEQKTVRLDVTHGIAGIALAFAGIGTPKALRQAQVYLDQLCKLQNPDGSFAILDRMDGFAHGNAGIGYALAKLGAFFCNADYTRCAEAVADYLMSDLHQSALSDQGVSTWCNGVMGTSYLFSELYQATGKYKYLNMTLKCFADATPDLNPTELGVCNGLAGNGVMLMDAHCTTHEAQLNDTAAAYVATVLQRMRKDHQDVYWVTDDAHVVSTDLMGGFGGVLQFLLRFVTRDASVGIPGCTPLISYRN</sequence>
<dbReference type="SUPFAM" id="SSF158745">
    <property type="entry name" value="LanC-like"/>
    <property type="match status" value="1"/>
</dbReference>
<dbReference type="EMBL" id="JABUFE010000002">
    <property type="protein sequence ID" value="NSX54350.1"/>
    <property type="molecule type" value="Genomic_DNA"/>
</dbReference>
<dbReference type="PROSITE" id="PS00109">
    <property type="entry name" value="PROTEIN_KINASE_TYR"/>
    <property type="match status" value="1"/>
</dbReference>
<dbReference type="RefSeq" id="WP_174136269.1">
    <property type="nucleotide sequence ID" value="NZ_JABUFE010000002.1"/>
</dbReference>
<keyword evidence="2" id="KW-0808">Transferase</keyword>
<dbReference type="PROSITE" id="PS50011">
    <property type="entry name" value="PROTEIN_KINASE_DOM"/>
    <property type="match status" value="1"/>
</dbReference>
<keyword evidence="3" id="KW-1185">Reference proteome</keyword>
<dbReference type="Gene3D" id="1.50.10.20">
    <property type="match status" value="1"/>
</dbReference>